<feature type="domain" description="Erythromycin biosynthesis protein CIII-like C-terminal" evidence="2">
    <location>
        <begin position="301"/>
        <end position="401"/>
    </location>
</feature>
<evidence type="ECO:0000313" key="3">
    <source>
        <dbReference type="EMBL" id="CAA9331561.1"/>
    </source>
</evidence>
<protein>
    <submittedName>
        <fullName evidence="3">UDP-glucose:sterol glucosyltransferase</fullName>
    </submittedName>
</protein>
<name>A0A6J4LG48_9BACT</name>
<dbReference type="GO" id="GO:0008194">
    <property type="term" value="F:UDP-glycosyltransferase activity"/>
    <property type="evidence" value="ECO:0007669"/>
    <property type="project" value="InterPro"/>
</dbReference>
<dbReference type="CDD" id="cd03784">
    <property type="entry name" value="GT1_Gtf-like"/>
    <property type="match status" value="1"/>
</dbReference>
<evidence type="ECO:0000259" key="2">
    <source>
        <dbReference type="Pfam" id="PF06722"/>
    </source>
</evidence>
<dbReference type="Pfam" id="PF03033">
    <property type="entry name" value="Glyco_transf_28"/>
    <property type="match status" value="1"/>
</dbReference>
<dbReference type="InterPro" id="IPR002213">
    <property type="entry name" value="UDP_glucos_trans"/>
</dbReference>
<dbReference type="PANTHER" id="PTHR48050">
    <property type="entry name" value="STEROL 3-BETA-GLUCOSYLTRANSFERASE"/>
    <property type="match status" value="1"/>
</dbReference>
<dbReference type="Pfam" id="PF06722">
    <property type="entry name" value="EryCIII-like_C"/>
    <property type="match status" value="1"/>
</dbReference>
<sequence>MQITIITAGSRGDVQPYLALALGLRAAGHRVRVATHETFREWVTGYGLDFAPVAGDPRAVLQSRAAERWLATGRNRNVLGFARELRALAPALVESSLADYWEAAQGADAIIYSVVAMASLHVAERLEVPAFAAFLQPMTRTREFPAIGVPQRPRLGGAFNLATHTVAEQALWRPFRGRVSAWRRDALGLDARPAVTPHEQMAALGVPTLYGFSRHVIPRPADWGPAVHLTGYWFLDRPAGYEPPAALRDFLAAGPPPVYLGFGSMTPQGAEGMTRTMLAALERAGRRGVLLRGWGSLGAGDLPPWAIAVDDVPHEWLFPRMAAVVHHGGAGTTAAGLRAGVPSLVVPLGFDQPYWGGRVAQLGAGPRPIPRKRLTADRLARAITQATTDDAMRERAAALGALVRAEDGVGEAVRIVGASLAG</sequence>
<organism evidence="3">
    <name type="scientific">uncultured Gemmatimonadaceae bacterium</name>
    <dbReference type="NCBI Taxonomy" id="246130"/>
    <lineage>
        <taxon>Bacteria</taxon>
        <taxon>Pseudomonadati</taxon>
        <taxon>Gemmatimonadota</taxon>
        <taxon>Gemmatimonadia</taxon>
        <taxon>Gemmatimonadales</taxon>
        <taxon>Gemmatimonadaceae</taxon>
        <taxon>environmental samples</taxon>
    </lineage>
</organism>
<dbReference type="AlphaFoldDB" id="A0A6J4LG48"/>
<dbReference type="GO" id="GO:0016758">
    <property type="term" value="F:hexosyltransferase activity"/>
    <property type="evidence" value="ECO:0007669"/>
    <property type="project" value="InterPro"/>
</dbReference>
<dbReference type="SUPFAM" id="SSF53756">
    <property type="entry name" value="UDP-Glycosyltransferase/glycogen phosphorylase"/>
    <property type="match status" value="1"/>
</dbReference>
<feature type="domain" description="Glycosyltransferase family 28 N-terminal" evidence="1">
    <location>
        <begin position="3"/>
        <end position="145"/>
    </location>
</feature>
<dbReference type="InterPro" id="IPR050426">
    <property type="entry name" value="Glycosyltransferase_28"/>
</dbReference>
<dbReference type="EMBL" id="CADCTX010000596">
    <property type="protein sequence ID" value="CAA9331561.1"/>
    <property type="molecule type" value="Genomic_DNA"/>
</dbReference>
<accession>A0A6J4LG48</accession>
<dbReference type="GO" id="GO:0005975">
    <property type="term" value="P:carbohydrate metabolic process"/>
    <property type="evidence" value="ECO:0007669"/>
    <property type="project" value="InterPro"/>
</dbReference>
<dbReference type="InterPro" id="IPR004276">
    <property type="entry name" value="GlycoTrans_28_N"/>
</dbReference>
<dbReference type="InterPro" id="IPR010610">
    <property type="entry name" value="EryCIII-like_C"/>
</dbReference>
<proteinExistence type="predicted"/>
<reference evidence="3" key="1">
    <citation type="submission" date="2020-02" db="EMBL/GenBank/DDBJ databases">
        <authorList>
            <person name="Meier V. D."/>
        </authorList>
    </citation>
    <scope>NUCLEOTIDE SEQUENCE</scope>
    <source>
        <strain evidence="3">AVDCRST_MAG40</strain>
    </source>
</reference>
<dbReference type="GO" id="GO:0033072">
    <property type="term" value="P:vancomycin biosynthetic process"/>
    <property type="evidence" value="ECO:0007669"/>
    <property type="project" value="UniProtKB-ARBA"/>
</dbReference>
<dbReference type="Gene3D" id="3.40.50.2000">
    <property type="entry name" value="Glycogen Phosphorylase B"/>
    <property type="match status" value="2"/>
</dbReference>
<dbReference type="PANTHER" id="PTHR48050:SF13">
    <property type="entry name" value="STEROL 3-BETA-GLUCOSYLTRANSFERASE UGT80A2"/>
    <property type="match status" value="1"/>
</dbReference>
<keyword evidence="3" id="KW-0808">Transferase</keyword>
<gene>
    <name evidence="3" type="ORF">AVDCRST_MAG40-1932</name>
</gene>
<evidence type="ECO:0000259" key="1">
    <source>
        <dbReference type="Pfam" id="PF03033"/>
    </source>
</evidence>
<dbReference type="FunFam" id="3.40.50.2000:FF:000009">
    <property type="entry name" value="Sterol 3-beta-glucosyltransferase UGT80A2"/>
    <property type="match status" value="1"/>
</dbReference>